<accession>A0AAE1ACT0</accession>
<protein>
    <submittedName>
        <fullName evidence="1">Uncharacterized protein</fullName>
    </submittedName>
</protein>
<gene>
    <name evidence="1" type="ORF">RRG08_056836</name>
</gene>
<keyword evidence="2" id="KW-1185">Reference proteome</keyword>
<dbReference type="Proteomes" id="UP001283361">
    <property type="component" value="Unassembled WGS sequence"/>
</dbReference>
<sequence length="86" mass="9412">MTNGDRAEWGVFRAIVAHGHPCLGLLDQSSPEDTGIAGLKPAPVEKVFFSTTEPECISERGRVMSFSTSLASRVAFSPFHLPFRVY</sequence>
<comment type="caution">
    <text evidence="1">The sequence shown here is derived from an EMBL/GenBank/DDBJ whole genome shotgun (WGS) entry which is preliminary data.</text>
</comment>
<proteinExistence type="predicted"/>
<name>A0AAE1ACT0_9GAST</name>
<reference evidence="1" key="1">
    <citation type="journal article" date="2023" name="G3 (Bethesda)">
        <title>A reference genome for the long-term kleptoplast-retaining sea slug Elysia crispata morphotype clarki.</title>
        <authorList>
            <person name="Eastman K.E."/>
            <person name="Pendleton A.L."/>
            <person name="Shaikh M.A."/>
            <person name="Suttiyut T."/>
            <person name="Ogas R."/>
            <person name="Tomko P."/>
            <person name="Gavelis G."/>
            <person name="Widhalm J.R."/>
            <person name="Wisecaver J.H."/>
        </authorList>
    </citation>
    <scope>NUCLEOTIDE SEQUENCE</scope>
    <source>
        <strain evidence="1">ECLA1</strain>
    </source>
</reference>
<evidence type="ECO:0000313" key="2">
    <source>
        <dbReference type="Proteomes" id="UP001283361"/>
    </source>
</evidence>
<organism evidence="1 2">
    <name type="scientific">Elysia crispata</name>
    <name type="common">lettuce slug</name>
    <dbReference type="NCBI Taxonomy" id="231223"/>
    <lineage>
        <taxon>Eukaryota</taxon>
        <taxon>Metazoa</taxon>
        <taxon>Spiralia</taxon>
        <taxon>Lophotrochozoa</taxon>
        <taxon>Mollusca</taxon>
        <taxon>Gastropoda</taxon>
        <taxon>Heterobranchia</taxon>
        <taxon>Euthyneura</taxon>
        <taxon>Panpulmonata</taxon>
        <taxon>Sacoglossa</taxon>
        <taxon>Placobranchoidea</taxon>
        <taxon>Plakobranchidae</taxon>
        <taxon>Elysia</taxon>
    </lineage>
</organism>
<dbReference type="AlphaFoldDB" id="A0AAE1ACT0"/>
<evidence type="ECO:0000313" key="1">
    <source>
        <dbReference type="EMBL" id="KAK3784881.1"/>
    </source>
</evidence>
<dbReference type="EMBL" id="JAWDGP010002185">
    <property type="protein sequence ID" value="KAK3784881.1"/>
    <property type="molecule type" value="Genomic_DNA"/>
</dbReference>